<organism evidence="3 4">
    <name type="scientific">Exidia glandulosa HHB12029</name>
    <dbReference type="NCBI Taxonomy" id="1314781"/>
    <lineage>
        <taxon>Eukaryota</taxon>
        <taxon>Fungi</taxon>
        <taxon>Dikarya</taxon>
        <taxon>Basidiomycota</taxon>
        <taxon>Agaricomycotina</taxon>
        <taxon>Agaricomycetes</taxon>
        <taxon>Auriculariales</taxon>
        <taxon>Exidiaceae</taxon>
        <taxon>Exidia</taxon>
    </lineage>
</organism>
<dbReference type="Gene3D" id="1.10.630.10">
    <property type="entry name" value="Cytochrome P450"/>
    <property type="match status" value="1"/>
</dbReference>
<comment type="pathway">
    <text evidence="1">Secondary metabolite biosynthesis.</text>
</comment>
<dbReference type="PANTHER" id="PTHR24305">
    <property type="entry name" value="CYTOCHROME P450"/>
    <property type="match status" value="1"/>
</dbReference>
<reference evidence="3 4" key="1">
    <citation type="journal article" date="2016" name="Mol. Biol. Evol.">
        <title>Comparative Genomics of Early-Diverging Mushroom-Forming Fungi Provides Insights into the Origins of Lignocellulose Decay Capabilities.</title>
        <authorList>
            <person name="Nagy L.G."/>
            <person name="Riley R."/>
            <person name="Tritt A."/>
            <person name="Adam C."/>
            <person name="Daum C."/>
            <person name="Floudas D."/>
            <person name="Sun H."/>
            <person name="Yadav J.S."/>
            <person name="Pangilinan J."/>
            <person name="Larsson K.H."/>
            <person name="Matsuura K."/>
            <person name="Barry K."/>
            <person name="Labutti K."/>
            <person name="Kuo R."/>
            <person name="Ohm R.A."/>
            <person name="Bhattacharya S.S."/>
            <person name="Shirouzu T."/>
            <person name="Yoshinaga Y."/>
            <person name="Martin F.M."/>
            <person name="Grigoriev I.V."/>
            <person name="Hibbett D.S."/>
        </authorList>
    </citation>
    <scope>NUCLEOTIDE SEQUENCE [LARGE SCALE GENOMIC DNA]</scope>
    <source>
        <strain evidence="3 4">HHB12029</strain>
    </source>
</reference>
<dbReference type="GO" id="GO:0004497">
    <property type="term" value="F:monooxygenase activity"/>
    <property type="evidence" value="ECO:0007669"/>
    <property type="project" value="InterPro"/>
</dbReference>
<dbReference type="GO" id="GO:0005506">
    <property type="term" value="F:iron ion binding"/>
    <property type="evidence" value="ECO:0007669"/>
    <property type="project" value="InterPro"/>
</dbReference>
<dbReference type="PANTHER" id="PTHR24305:SF164">
    <property type="entry name" value="P450, PUTATIVE (EUROFUNG)-RELATED"/>
    <property type="match status" value="1"/>
</dbReference>
<feature type="transmembrane region" description="Helical" evidence="2">
    <location>
        <begin position="37"/>
        <end position="58"/>
    </location>
</feature>
<dbReference type="SUPFAM" id="SSF48264">
    <property type="entry name" value="Cytochrome P450"/>
    <property type="match status" value="1"/>
</dbReference>
<dbReference type="GO" id="GO:0020037">
    <property type="term" value="F:heme binding"/>
    <property type="evidence" value="ECO:0007669"/>
    <property type="project" value="InterPro"/>
</dbReference>
<dbReference type="InterPro" id="IPR050121">
    <property type="entry name" value="Cytochrome_P450_monoxygenase"/>
</dbReference>
<evidence type="ECO:0000313" key="4">
    <source>
        <dbReference type="Proteomes" id="UP000077266"/>
    </source>
</evidence>
<keyword evidence="2" id="KW-0812">Transmembrane</keyword>
<keyword evidence="4" id="KW-1185">Reference proteome</keyword>
<keyword evidence="2" id="KW-0472">Membrane</keyword>
<evidence type="ECO:0000313" key="3">
    <source>
        <dbReference type="EMBL" id="KZV83448.1"/>
    </source>
</evidence>
<proteinExistence type="predicted"/>
<keyword evidence="2" id="KW-1133">Transmembrane helix</keyword>
<dbReference type="GO" id="GO:0016705">
    <property type="term" value="F:oxidoreductase activity, acting on paired donors, with incorporation or reduction of molecular oxygen"/>
    <property type="evidence" value="ECO:0007669"/>
    <property type="project" value="InterPro"/>
</dbReference>
<dbReference type="InParanoid" id="A0A165CYP0"/>
<gene>
    <name evidence="3" type="ORF">EXIGLDRAFT_777574</name>
</gene>
<dbReference type="InterPro" id="IPR001128">
    <property type="entry name" value="Cyt_P450"/>
</dbReference>
<dbReference type="InterPro" id="IPR036396">
    <property type="entry name" value="Cyt_P450_sf"/>
</dbReference>
<dbReference type="OrthoDB" id="3945418at2759"/>
<dbReference type="Pfam" id="PF00067">
    <property type="entry name" value="p450"/>
    <property type="match status" value="1"/>
</dbReference>
<dbReference type="STRING" id="1314781.A0A165CYP0"/>
<evidence type="ECO:0000256" key="1">
    <source>
        <dbReference type="ARBA" id="ARBA00005179"/>
    </source>
</evidence>
<dbReference type="Proteomes" id="UP000077266">
    <property type="component" value="Unassembled WGS sequence"/>
</dbReference>
<evidence type="ECO:0000256" key="2">
    <source>
        <dbReference type="SAM" id="Phobius"/>
    </source>
</evidence>
<protein>
    <submittedName>
        <fullName evidence="3">Cytochrome P450</fullName>
    </submittedName>
</protein>
<feature type="transmembrane region" description="Helical" evidence="2">
    <location>
        <begin position="12"/>
        <end position="31"/>
    </location>
</feature>
<dbReference type="AlphaFoldDB" id="A0A165CYP0"/>
<accession>A0A165CYP0</accession>
<dbReference type="EMBL" id="KV426271">
    <property type="protein sequence ID" value="KZV83448.1"/>
    <property type="molecule type" value="Genomic_DNA"/>
</dbReference>
<sequence>MDLSRITPLLEYLSPAQLVAGSAVVLIFAFAMRRLVFSSLAAVPGPWYASISGFYLAVQKLRLRQGRAIDSMFATHGPVVRIANDTIALRDISDAKLVYGFPKNEGMYSAYTIMGNHQGQRFFGCIAALVEHLKSANGKEPVDCLVVMKHVMVDVTALSVIDVNVNAMEGLRHGHVHRLSDAASDYPKAMTLRNVLPGVVWRTLAMCSPRWYRFWNAEKIIWDVPAEKFRELRALEANTAHSDDAALETAIKSESHPCLMQRLIDFSPTPLPDETIITECAANFVAGVETSATTTSFGLWELSRRPDVLSRLREELQLHVVDMSSLDVDSLPYLDAFVKEGRRVLQFGTVFTY</sequence>
<name>A0A165CYP0_EXIGL</name>